<name>A0A316VLP7_9BASI</name>
<organism evidence="1 2">
    <name type="scientific">Meira miltonrushii</name>
    <dbReference type="NCBI Taxonomy" id="1280837"/>
    <lineage>
        <taxon>Eukaryota</taxon>
        <taxon>Fungi</taxon>
        <taxon>Dikarya</taxon>
        <taxon>Basidiomycota</taxon>
        <taxon>Ustilaginomycotina</taxon>
        <taxon>Exobasidiomycetes</taxon>
        <taxon>Exobasidiales</taxon>
        <taxon>Brachybasidiaceae</taxon>
        <taxon>Meira</taxon>
    </lineage>
</organism>
<dbReference type="AlphaFoldDB" id="A0A316VLP7"/>
<dbReference type="GeneID" id="37022389"/>
<proteinExistence type="predicted"/>
<evidence type="ECO:0000313" key="2">
    <source>
        <dbReference type="Proteomes" id="UP000245771"/>
    </source>
</evidence>
<keyword evidence="2" id="KW-1185">Reference proteome</keyword>
<dbReference type="Proteomes" id="UP000245771">
    <property type="component" value="Unassembled WGS sequence"/>
</dbReference>
<evidence type="ECO:0000313" key="1">
    <source>
        <dbReference type="EMBL" id="PWN36485.1"/>
    </source>
</evidence>
<dbReference type="RefSeq" id="XP_025356787.1">
    <property type="nucleotide sequence ID" value="XM_025500608.1"/>
</dbReference>
<dbReference type="EMBL" id="KZ819602">
    <property type="protein sequence ID" value="PWN36485.1"/>
    <property type="molecule type" value="Genomic_DNA"/>
</dbReference>
<accession>A0A316VLP7</accession>
<reference evidence="1 2" key="1">
    <citation type="journal article" date="2018" name="Mol. Biol. Evol.">
        <title>Broad Genomic Sampling Reveals a Smut Pathogenic Ancestry of the Fungal Clade Ustilaginomycotina.</title>
        <authorList>
            <person name="Kijpornyongpan T."/>
            <person name="Mondo S.J."/>
            <person name="Barry K."/>
            <person name="Sandor L."/>
            <person name="Lee J."/>
            <person name="Lipzen A."/>
            <person name="Pangilinan J."/>
            <person name="LaButti K."/>
            <person name="Hainaut M."/>
            <person name="Henrissat B."/>
            <person name="Grigoriev I.V."/>
            <person name="Spatafora J.W."/>
            <person name="Aime M.C."/>
        </authorList>
    </citation>
    <scope>NUCLEOTIDE SEQUENCE [LARGE SCALE GENOMIC DNA]</scope>
    <source>
        <strain evidence="1 2">MCA 3882</strain>
    </source>
</reference>
<protein>
    <submittedName>
        <fullName evidence="1">Uncharacterized protein</fullName>
    </submittedName>
</protein>
<dbReference type="InParanoid" id="A0A316VLP7"/>
<gene>
    <name evidence="1" type="ORF">FA14DRAFT_175798</name>
</gene>
<sequence>MLLAFLARVDDFEVHENVIYIYRKRWSAPDGVFNRTNQHCLPTNIFTTNEQRERRCFHDLLVRQTLLLESLASNSPAPSIALGDEHATQTGEQSHQCKWSILVRADDLRIGHIAYGDARLINNMTNMGNPVHCEIARWSLVLRSTEGAAMRYPLPSIELPKEPMWNRT</sequence>